<evidence type="ECO:0000256" key="5">
    <source>
        <dbReference type="SAM" id="SignalP"/>
    </source>
</evidence>
<keyword evidence="1" id="KW-0245">EGF-like domain</keyword>
<feature type="chain" id="PRO_5045829129" description="IgGFc-binding protein N-terminal domain-containing protein" evidence="5">
    <location>
        <begin position="17"/>
        <end position="1022"/>
    </location>
</feature>
<dbReference type="InterPro" id="IPR035234">
    <property type="entry name" value="IgGFc-bd_N"/>
</dbReference>
<keyword evidence="2" id="KW-0677">Repeat</keyword>
<evidence type="ECO:0000256" key="4">
    <source>
        <dbReference type="PROSITE-ProRule" id="PRU00124"/>
    </source>
</evidence>
<dbReference type="SUPFAM" id="SSF57424">
    <property type="entry name" value="LDL receptor-like module"/>
    <property type="match status" value="1"/>
</dbReference>
<name>A0ABQ9EZQ5_TEGGR</name>
<dbReference type="InterPro" id="IPR000884">
    <property type="entry name" value="TSP1_rpt"/>
</dbReference>
<dbReference type="PANTHER" id="PTHR22906:SF21">
    <property type="entry name" value="SEMA DOMAIN-CONTAINING PROTEIN"/>
    <property type="match status" value="1"/>
</dbReference>
<evidence type="ECO:0000313" key="7">
    <source>
        <dbReference type="EMBL" id="KAJ8310626.1"/>
    </source>
</evidence>
<dbReference type="EMBL" id="JARBDR010000640">
    <property type="protein sequence ID" value="KAJ8310626.1"/>
    <property type="molecule type" value="Genomic_DNA"/>
</dbReference>
<dbReference type="PRINTS" id="PR01705">
    <property type="entry name" value="TSP1REPEAT"/>
</dbReference>
<comment type="caution">
    <text evidence="4">Lacks conserved residue(s) required for the propagation of feature annotation.</text>
</comment>
<dbReference type="Proteomes" id="UP001217089">
    <property type="component" value="Unassembled WGS sequence"/>
</dbReference>
<reference evidence="7 8" key="1">
    <citation type="submission" date="2022-12" db="EMBL/GenBank/DDBJ databases">
        <title>Chromosome-level genome of Tegillarca granosa.</title>
        <authorList>
            <person name="Kim J."/>
        </authorList>
    </citation>
    <scope>NUCLEOTIDE SEQUENCE [LARGE SCALE GENOMIC DNA]</scope>
    <source>
        <strain evidence="7">Teg-2019</strain>
        <tissue evidence="7">Adductor muscle</tissue>
    </source>
</reference>
<dbReference type="Pfam" id="PF00090">
    <property type="entry name" value="TSP_1"/>
    <property type="match status" value="8"/>
</dbReference>
<dbReference type="Pfam" id="PF00057">
    <property type="entry name" value="Ldl_recept_a"/>
    <property type="match status" value="1"/>
</dbReference>
<dbReference type="Pfam" id="PF17517">
    <property type="entry name" value="IgGFc_binding"/>
    <property type="match status" value="1"/>
</dbReference>
<evidence type="ECO:0000256" key="2">
    <source>
        <dbReference type="ARBA" id="ARBA00022737"/>
    </source>
</evidence>
<comment type="caution">
    <text evidence="7">The sequence shown here is derived from an EMBL/GenBank/DDBJ whole genome shotgun (WGS) entry which is preliminary data.</text>
</comment>
<evidence type="ECO:0000259" key="6">
    <source>
        <dbReference type="Pfam" id="PF17517"/>
    </source>
</evidence>
<dbReference type="SMART" id="SM00209">
    <property type="entry name" value="TSP1"/>
    <property type="match status" value="8"/>
</dbReference>
<dbReference type="Gene3D" id="4.10.400.10">
    <property type="entry name" value="Low-density Lipoprotein Receptor"/>
    <property type="match status" value="1"/>
</dbReference>
<dbReference type="InterPro" id="IPR036055">
    <property type="entry name" value="LDL_receptor-like_sf"/>
</dbReference>
<keyword evidence="5" id="KW-0732">Signal</keyword>
<dbReference type="InterPro" id="IPR002172">
    <property type="entry name" value="LDrepeatLR_classA_rpt"/>
</dbReference>
<protein>
    <recommendedName>
        <fullName evidence="6">IgGFc-binding protein N-terminal domain-containing protein</fullName>
    </recommendedName>
</protein>
<keyword evidence="8" id="KW-1185">Reference proteome</keyword>
<dbReference type="InterPro" id="IPR036383">
    <property type="entry name" value="TSP1_rpt_sf"/>
</dbReference>
<gene>
    <name evidence="7" type="ORF">KUTeg_012491</name>
</gene>
<accession>A0ABQ9EZQ5</accession>
<dbReference type="SUPFAM" id="SSF82895">
    <property type="entry name" value="TSP-1 type 1 repeat"/>
    <property type="match status" value="8"/>
</dbReference>
<dbReference type="SMART" id="SM00192">
    <property type="entry name" value="LDLa"/>
    <property type="match status" value="1"/>
</dbReference>
<organism evidence="7 8">
    <name type="scientific">Tegillarca granosa</name>
    <name type="common">Malaysian cockle</name>
    <name type="synonym">Anadara granosa</name>
    <dbReference type="NCBI Taxonomy" id="220873"/>
    <lineage>
        <taxon>Eukaryota</taxon>
        <taxon>Metazoa</taxon>
        <taxon>Spiralia</taxon>
        <taxon>Lophotrochozoa</taxon>
        <taxon>Mollusca</taxon>
        <taxon>Bivalvia</taxon>
        <taxon>Autobranchia</taxon>
        <taxon>Pteriomorphia</taxon>
        <taxon>Arcoida</taxon>
        <taxon>Arcoidea</taxon>
        <taxon>Arcidae</taxon>
        <taxon>Tegillarca</taxon>
    </lineage>
</organism>
<dbReference type="PANTHER" id="PTHR22906">
    <property type="entry name" value="PROPERDIN"/>
    <property type="match status" value="1"/>
</dbReference>
<dbReference type="PROSITE" id="PS50068">
    <property type="entry name" value="LDLRA_2"/>
    <property type="match status" value="1"/>
</dbReference>
<evidence type="ECO:0000256" key="1">
    <source>
        <dbReference type="ARBA" id="ARBA00022536"/>
    </source>
</evidence>
<dbReference type="InterPro" id="IPR052065">
    <property type="entry name" value="Compl_asym_regulator"/>
</dbReference>
<feature type="signal peptide" evidence="5">
    <location>
        <begin position="1"/>
        <end position="16"/>
    </location>
</feature>
<sequence>MPTILCLALLPSFSLGSAPDNRGTEFIIGYMENIALSINVELFITTMRTTTVNVRVRAPRYKTSIDHQFSITAGQVKQLFFEPQIRMSGTSLSAKGIWVTADDEVVIYGVNKETYSNDAFLGLPVDVLGDEYYVACWWPPSRQCELLVVGTQDGTSVTITLSQHLGSYYVTYNGKRYYKGNNIRVRMDRFSTFQITTYGDLTGSKVVSSKPVAVFSGNRKTNIGRGGSSDHLVEHWPPVATWGKKFATVPIPERTVGDKWKFVGSEDGTYVRIRSRGYSTSFTVNAGRMVEKQISSGSNYYCFIEADKPILVVQFCQSQQSSYEQSDPMMMMIPPIEQYGADYTFTTPKYSLGSYINYFMFIITKDDKSGLRLDGSPFPSGTSYVDIPYTSPALVGGYIKVSEGSHTIRHTSPIKIFGGFLYGRANYETYGFTTGMRLAPINTVCVPTTTVVGDGIDNDCDGLIDEELCTVENRGADDDGDGVAEEDCATPPPIDGGWSSWGSYSSCSQTCKPYGTTQTGTKSRTRLCNNPTPKYDGKQCAGSGTESVSCSSSTTCPIHGNWGSWGSWGSCSVTCASGTKSRSRSCNNPSPAYGGNNCAGSSTSSTTCTLSACPIDGGWTSWGSWGTCSKSCGGGSQSRSRSCTNPAPQYGGANCAGSSSSSQACNTHNCPIHGNWATWAAWGTCTVTCGGGSQTRSRTCSNPTPQYGGNTCSGSGTSSQTCNTHHCPIDGGWDAWSTWTTCTVTCGGGTQSRTRGCNSPAPQYGGAYCGGSSFDLQACNTQNCPIDGVWTTWSSWSTCPVTCGGSTQSRSRTCTDPQPQYGGANCAGSGSSSQSCNTNPCPIDGVWTSWTSWSVCTVTCGGGTQDKTRTCTDPAPQHGGADCPGNSSDRQDCNTQVCIIDGAWGSWSSWGTCTVTCGTGRQSRSRVCDDPRPANGGLNCTGDSGEYQDCNNQTCPVAAAGQYVQLCPSGWFTCESGAMTCINMMFVCDCDSDCDDGSDETTTYAGCSATILAKCPSGVDHI</sequence>
<dbReference type="PROSITE" id="PS50092">
    <property type="entry name" value="TSP1"/>
    <property type="match status" value="8"/>
</dbReference>
<evidence type="ECO:0000256" key="3">
    <source>
        <dbReference type="ARBA" id="ARBA00023157"/>
    </source>
</evidence>
<feature type="non-terminal residue" evidence="7">
    <location>
        <position position="1022"/>
    </location>
</feature>
<evidence type="ECO:0000313" key="8">
    <source>
        <dbReference type="Proteomes" id="UP001217089"/>
    </source>
</evidence>
<dbReference type="Gene3D" id="2.20.100.10">
    <property type="entry name" value="Thrombospondin type-1 (TSP1) repeat"/>
    <property type="match status" value="8"/>
</dbReference>
<feature type="domain" description="IgGFc-binding protein N-terminal" evidence="6">
    <location>
        <begin position="118"/>
        <end position="417"/>
    </location>
</feature>
<proteinExistence type="predicted"/>
<keyword evidence="3" id="KW-1015">Disulfide bond</keyword>